<proteinExistence type="predicted"/>
<name>A0A7W6GJI1_9HYPH</name>
<protein>
    <submittedName>
        <fullName evidence="2">Uncharacterized protein</fullName>
    </submittedName>
</protein>
<accession>A0A7W6GJI1</accession>
<dbReference type="EMBL" id="JACIEE010000002">
    <property type="protein sequence ID" value="MBB3975934.1"/>
    <property type="molecule type" value="Genomic_DNA"/>
</dbReference>
<feature type="region of interest" description="Disordered" evidence="1">
    <location>
        <begin position="72"/>
        <end position="91"/>
    </location>
</feature>
<reference evidence="2 3" key="1">
    <citation type="submission" date="2020-08" db="EMBL/GenBank/DDBJ databases">
        <title>Genomic Encyclopedia of Type Strains, Phase IV (KMG-IV): sequencing the most valuable type-strain genomes for metagenomic binning, comparative biology and taxonomic classification.</title>
        <authorList>
            <person name="Goeker M."/>
        </authorList>
    </citation>
    <scope>NUCLEOTIDE SEQUENCE [LARGE SCALE GENOMIC DNA]</scope>
    <source>
        <strain evidence="2 3">DSM 100211</strain>
    </source>
</reference>
<dbReference type="AlphaFoldDB" id="A0A7W6GJI1"/>
<evidence type="ECO:0000256" key="1">
    <source>
        <dbReference type="SAM" id="MobiDB-lite"/>
    </source>
</evidence>
<gene>
    <name evidence="2" type="ORF">GGQ64_001121</name>
</gene>
<comment type="caution">
    <text evidence="2">The sequence shown here is derived from an EMBL/GenBank/DDBJ whole genome shotgun (WGS) entry which is preliminary data.</text>
</comment>
<evidence type="ECO:0000313" key="3">
    <source>
        <dbReference type="Proteomes" id="UP000574761"/>
    </source>
</evidence>
<dbReference type="Proteomes" id="UP000574761">
    <property type="component" value="Unassembled WGS sequence"/>
</dbReference>
<organism evidence="2 3">
    <name type="scientific">Mycoplana azooxidifex</name>
    <dbReference type="NCBI Taxonomy" id="1636188"/>
    <lineage>
        <taxon>Bacteria</taxon>
        <taxon>Pseudomonadati</taxon>
        <taxon>Pseudomonadota</taxon>
        <taxon>Alphaproteobacteria</taxon>
        <taxon>Hyphomicrobiales</taxon>
        <taxon>Rhizobiaceae</taxon>
        <taxon>Mycoplana</taxon>
    </lineage>
</organism>
<sequence length="223" mass="24753">MQCRRRSNWGGAREGALGYCGDPRLATSGVAKVTGPGSLPRMPGRASLLFCRRFCDCTSYRDHGLGGRVPADGPNCRASRKPSISRRSPSPRSLWRHHAILRVAARKSIEGMNEILLFGWTAACLFKVSETWFSRRTPIRRPIDRESNRLRCGTRHRGHEDQSYAAMNACPSLGGLRLTRPTMAGLRDLLGEFGARSQLILDEAHPRHAPDCRRLRAPSVPVG</sequence>
<evidence type="ECO:0000313" key="2">
    <source>
        <dbReference type="EMBL" id="MBB3975934.1"/>
    </source>
</evidence>
<keyword evidence="3" id="KW-1185">Reference proteome</keyword>